<name>A0ABY5C4L2_9LACO</name>
<reference evidence="3" key="1">
    <citation type="submission" date="2022-05" db="EMBL/GenBank/DDBJ databases">
        <authorList>
            <person name="Oliphant S.A."/>
            <person name="Watson-Haigh N.S."/>
            <person name="Sumby K.M."/>
            <person name="Gardner J.M."/>
            <person name="Jiranek V."/>
        </authorList>
    </citation>
    <scope>NUCLEOTIDE SEQUENCE</scope>
    <source>
        <strain evidence="3">Ru20-1</strain>
    </source>
</reference>
<evidence type="ECO:0000313" key="4">
    <source>
        <dbReference type="Proteomes" id="UP001057532"/>
    </source>
</evidence>
<dbReference type="InterPro" id="IPR050273">
    <property type="entry name" value="GppA/Ppx_hydrolase"/>
</dbReference>
<dbReference type="PANTHER" id="PTHR30005">
    <property type="entry name" value="EXOPOLYPHOSPHATASE"/>
    <property type="match status" value="1"/>
</dbReference>
<feature type="domain" description="Ppx/GppA phosphatase N-terminal" evidence="2">
    <location>
        <begin position="23"/>
        <end position="304"/>
    </location>
</feature>
<dbReference type="PANTHER" id="PTHR30005:SF0">
    <property type="entry name" value="RETROGRADE REGULATION PROTEIN 2"/>
    <property type="match status" value="1"/>
</dbReference>
<dbReference type="RefSeq" id="WP_252780376.1">
    <property type="nucleotide sequence ID" value="NZ_CP097478.1"/>
</dbReference>
<proteinExistence type="inferred from homology"/>
<dbReference type="EMBL" id="CP097478">
    <property type="protein sequence ID" value="USS93522.1"/>
    <property type="molecule type" value="Genomic_DNA"/>
</dbReference>
<evidence type="ECO:0000313" key="3">
    <source>
        <dbReference type="EMBL" id="USS93522.1"/>
    </source>
</evidence>
<dbReference type="Pfam" id="PF02541">
    <property type="entry name" value="Ppx-GppA"/>
    <property type="match status" value="1"/>
</dbReference>
<dbReference type="InterPro" id="IPR003695">
    <property type="entry name" value="Ppx_GppA_N"/>
</dbReference>
<dbReference type="Proteomes" id="UP001057532">
    <property type="component" value="Chromosome"/>
</dbReference>
<sequence length="309" mass="34954">MENFVIIDIGSNSVRMAIYAIDEAGHYQEIKRMKSAARLSEGMGPHNILQFSAMKRTIAALRRFQSEYEKLPNVVVRAIATAAVRQAQNQTDFLQSIKAELGIDVRVLTGQQEAYFDYQGVVNRIKARDFVLMDIGGASVEIVHVRNRQAINYVSIPTGAVKLTEQFHLQNQVQAADLFAAQQHIIEQFSKIGWLGHPAHYPIVLIGGAARTLARINRRRQHFRQVDEIQNYQLTRKQVDQTMRELLSKPLKKRQLINGLESDRADVIIGGLLNLTAVMDFIDSKRVIFSDGGVREGVINEYLEQRTKA</sequence>
<protein>
    <submittedName>
        <fullName evidence="3">Ppx/GppA family phosphatase</fullName>
    </submittedName>
</protein>
<dbReference type="CDD" id="cd24052">
    <property type="entry name" value="ASKHA_NBD_HpPPX-GppA-like"/>
    <property type="match status" value="1"/>
</dbReference>
<evidence type="ECO:0000259" key="2">
    <source>
        <dbReference type="Pfam" id="PF02541"/>
    </source>
</evidence>
<dbReference type="SUPFAM" id="SSF53067">
    <property type="entry name" value="Actin-like ATPase domain"/>
    <property type="match status" value="2"/>
</dbReference>
<organism evidence="3 4">
    <name type="scientific">Fructilactobacillus ixorae</name>
    <dbReference type="NCBI Taxonomy" id="1750535"/>
    <lineage>
        <taxon>Bacteria</taxon>
        <taxon>Bacillati</taxon>
        <taxon>Bacillota</taxon>
        <taxon>Bacilli</taxon>
        <taxon>Lactobacillales</taxon>
        <taxon>Lactobacillaceae</taxon>
        <taxon>Fructilactobacillus</taxon>
    </lineage>
</organism>
<dbReference type="Gene3D" id="3.30.420.40">
    <property type="match status" value="1"/>
</dbReference>
<dbReference type="Gene3D" id="3.30.420.150">
    <property type="entry name" value="Exopolyphosphatase. Domain 2"/>
    <property type="match status" value="1"/>
</dbReference>
<comment type="similarity">
    <text evidence="1">Belongs to the GppA/Ppx family.</text>
</comment>
<keyword evidence="4" id="KW-1185">Reference proteome</keyword>
<gene>
    <name evidence="3" type="ORF">M8332_01270</name>
</gene>
<evidence type="ECO:0000256" key="1">
    <source>
        <dbReference type="ARBA" id="ARBA00007125"/>
    </source>
</evidence>
<dbReference type="InterPro" id="IPR043129">
    <property type="entry name" value="ATPase_NBD"/>
</dbReference>
<accession>A0ABY5C4L2</accession>